<dbReference type="OrthoDB" id="25818at2759"/>
<dbReference type="InterPro" id="IPR001138">
    <property type="entry name" value="Zn2Cys6_DnaBD"/>
</dbReference>
<dbReference type="InterPro" id="IPR036864">
    <property type="entry name" value="Zn2-C6_fun-type_DNA-bd_sf"/>
</dbReference>
<evidence type="ECO:0000313" key="3">
    <source>
        <dbReference type="EMBL" id="KAF2809466.1"/>
    </source>
</evidence>
<feature type="compositionally biased region" description="Polar residues" evidence="2">
    <location>
        <begin position="167"/>
        <end position="185"/>
    </location>
</feature>
<dbReference type="RefSeq" id="XP_033576430.1">
    <property type="nucleotide sequence ID" value="XM_033714086.1"/>
</dbReference>
<dbReference type="CDD" id="cd00067">
    <property type="entry name" value="GAL4"/>
    <property type="match status" value="1"/>
</dbReference>
<gene>
    <name evidence="3 5" type="ORF">BDZ99DRAFT_28939</name>
</gene>
<dbReference type="GO" id="GO:0008270">
    <property type="term" value="F:zinc ion binding"/>
    <property type="evidence" value="ECO:0007669"/>
    <property type="project" value="InterPro"/>
</dbReference>
<evidence type="ECO:0000313" key="5">
    <source>
        <dbReference type="RefSeq" id="XP_033576430.1"/>
    </source>
</evidence>
<organism evidence="3">
    <name type="scientific">Mytilinidion resinicola</name>
    <dbReference type="NCBI Taxonomy" id="574789"/>
    <lineage>
        <taxon>Eukaryota</taxon>
        <taxon>Fungi</taxon>
        <taxon>Dikarya</taxon>
        <taxon>Ascomycota</taxon>
        <taxon>Pezizomycotina</taxon>
        <taxon>Dothideomycetes</taxon>
        <taxon>Pleosporomycetidae</taxon>
        <taxon>Mytilinidiales</taxon>
        <taxon>Mytilinidiaceae</taxon>
        <taxon>Mytilinidion</taxon>
    </lineage>
</organism>
<reference evidence="3 5" key="1">
    <citation type="journal article" date="2020" name="Stud. Mycol.">
        <title>101 Dothideomycetes genomes: a test case for predicting lifestyles and emergence of pathogens.</title>
        <authorList>
            <person name="Haridas S."/>
            <person name="Albert R."/>
            <person name="Binder M."/>
            <person name="Bloem J."/>
            <person name="Labutti K."/>
            <person name="Salamov A."/>
            <person name="Andreopoulos B."/>
            <person name="Baker S."/>
            <person name="Barry K."/>
            <person name="Bills G."/>
            <person name="Bluhm B."/>
            <person name="Cannon C."/>
            <person name="Castanera R."/>
            <person name="Culley D."/>
            <person name="Daum C."/>
            <person name="Ezra D."/>
            <person name="Gonzalez J."/>
            <person name="Henrissat B."/>
            <person name="Kuo A."/>
            <person name="Liang C."/>
            <person name="Lipzen A."/>
            <person name="Lutzoni F."/>
            <person name="Magnuson J."/>
            <person name="Mondo S."/>
            <person name="Nolan M."/>
            <person name="Ohm R."/>
            <person name="Pangilinan J."/>
            <person name="Park H.-J."/>
            <person name="Ramirez L."/>
            <person name="Alfaro M."/>
            <person name="Sun H."/>
            <person name="Tritt A."/>
            <person name="Yoshinaga Y."/>
            <person name="Zwiers L.-H."/>
            <person name="Turgeon B."/>
            <person name="Goodwin S."/>
            <person name="Spatafora J."/>
            <person name="Crous P."/>
            <person name="Grigoriev I."/>
        </authorList>
    </citation>
    <scope>NUCLEOTIDE SEQUENCE</scope>
    <source>
        <strain evidence="3 5">CBS 304.34</strain>
    </source>
</reference>
<feature type="compositionally biased region" description="Basic and acidic residues" evidence="2">
    <location>
        <begin position="190"/>
        <end position="209"/>
    </location>
</feature>
<proteinExistence type="predicted"/>
<feature type="compositionally biased region" description="Polar residues" evidence="2">
    <location>
        <begin position="39"/>
        <end position="65"/>
    </location>
</feature>
<evidence type="ECO:0000313" key="4">
    <source>
        <dbReference type="Proteomes" id="UP000504636"/>
    </source>
</evidence>
<dbReference type="GO" id="GO:0000981">
    <property type="term" value="F:DNA-binding transcription factor activity, RNA polymerase II-specific"/>
    <property type="evidence" value="ECO:0007669"/>
    <property type="project" value="InterPro"/>
</dbReference>
<dbReference type="SUPFAM" id="SSF57701">
    <property type="entry name" value="Zn2/Cys6 DNA-binding domain"/>
    <property type="match status" value="1"/>
</dbReference>
<reference evidence="5" key="2">
    <citation type="submission" date="2020-04" db="EMBL/GenBank/DDBJ databases">
        <authorList>
            <consortium name="NCBI Genome Project"/>
        </authorList>
    </citation>
    <scope>NUCLEOTIDE SEQUENCE</scope>
    <source>
        <strain evidence="5">CBS 304.34</strain>
    </source>
</reference>
<feature type="compositionally biased region" description="Basic and acidic residues" evidence="2">
    <location>
        <begin position="66"/>
        <end position="82"/>
    </location>
</feature>
<dbReference type="EMBL" id="MU003701">
    <property type="protein sequence ID" value="KAF2809466.1"/>
    <property type="molecule type" value="Genomic_DNA"/>
</dbReference>
<keyword evidence="1" id="KW-0539">Nucleus</keyword>
<evidence type="ECO:0000256" key="2">
    <source>
        <dbReference type="SAM" id="MobiDB-lite"/>
    </source>
</evidence>
<name>A0A6A6YKS2_9PEZI</name>
<keyword evidence="4" id="KW-1185">Reference proteome</keyword>
<dbReference type="AlphaFoldDB" id="A0A6A6YKS2"/>
<evidence type="ECO:0008006" key="6">
    <source>
        <dbReference type="Google" id="ProtNLM"/>
    </source>
</evidence>
<reference evidence="5" key="3">
    <citation type="submission" date="2025-04" db="UniProtKB">
        <authorList>
            <consortium name="RefSeq"/>
        </authorList>
    </citation>
    <scope>IDENTIFICATION</scope>
    <source>
        <strain evidence="5">CBS 304.34</strain>
    </source>
</reference>
<protein>
    <recommendedName>
        <fullName evidence="6">Zn(2)-C6 fungal-type domain-containing protein</fullName>
    </recommendedName>
</protein>
<sequence>MPSVAQPFINGVEFGHKDKLGEPVRTGFTAVNGRGSPPQHKTNGVNGTNGMPASDTINVTPISRNSSEEQDRKIPVPQREDWQYSTTNGHGHRIVTPPNGAERPSTGSPGKRKLSDSEEEANGYHTYESSTSQARRRVASYDSVQEDDSPNTVSHSVPVSIEHTTERSGSTWQPRQRAESMNDSQFAEALQRDSRQRDSRSMESEDRNGSPDGGSMTADGDTRNQGDRSSTTELTRAGVQVDPKKRKRQFANRTKTGCQTCRRRKKKCDEAKPELIAFAVASSAKVMRIKLPGRNPVFPRHTSRCKRKTGFLNSLDSITLMVIPEKAIPSHMHHHMSTELERDL</sequence>
<dbReference type="GeneID" id="54454979"/>
<feature type="region of interest" description="Disordered" evidence="2">
    <location>
        <begin position="1"/>
        <end position="258"/>
    </location>
</feature>
<evidence type="ECO:0000256" key="1">
    <source>
        <dbReference type="ARBA" id="ARBA00023242"/>
    </source>
</evidence>
<accession>A0A6A6YKS2</accession>
<dbReference type="Proteomes" id="UP000504636">
    <property type="component" value="Unplaced"/>
</dbReference>